<evidence type="ECO:0008006" key="3">
    <source>
        <dbReference type="Google" id="ProtNLM"/>
    </source>
</evidence>
<comment type="caution">
    <text evidence="1">The sequence shown here is derived from an EMBL/GenBank/DDBJ whole genome shotgun (WGS) entry which is preliminary data.</text>
</comment>
<protein>
    <recommendedName>
        <fullName evidence="3">Endonuclease/exonuclease/phosphatase domain-containing protein</fullName>
    </recommendedName>
</protein>
<name>A0A9Q1KLM1_9CARY</name>
<dbReference type="PANTHER" id="PTHR33710:SF71">
    <property type="entry name" value="ENDONUCLEASE_EXONUCLEASE_PHOSPHATASE DOMAIN-CONTAINING PROTEIN"/>
    <property type="match status" value="1"/>
</dbReference>
<keyword evidence="2" id="KW-1185">Reference proteome</keyword>
<dbReference type="EMBL" id="JAKOGI010000073">
    <property type="protein sequence ID" value="KAJ8445673.1"/>
    <property type="molecule type" value="Genomic_DNA"/>
</dbReference>
<proteinExistence type="predicted"/>
<dbReference type="OrthoDB" id="1111338at2759"/>
<dbReference type="Proteomes" id="UP001153076">
    <property type="component" value="Unassembled WGS sequence"/>
</dbReference>
<organism evidence="1 2">
    <name type="scientific">Carnegiea gigantea</name>
    <dbReference type="NCBI Taxonomy" id="171969"/>
    <lineage>
        <taxon>Eukaryota</taxon>
        <taxon>Viridiplantae</taxon>
        <taxon>Streptophyta</taxon>
        <taxon>Embryophyta</taxon>
        <taxon>Tracheophyta</taxon>
        <taxon>Spermatophyta</taxon>
        <taxon>Magnoliopsida</taxon>
        <taxon>eudicotyledons</taxon>
        <taxon>Gunneridae</taxon>
        <taxon>Pentapetalae</taxon>
        <taxon>Caryophyllales</taxon>
        <taxon>Cactineae</taxon>
        <taxon>Cactaceae</taxon>
        <taxon>Cactoideae</taxon>
        <taxon>Echinocereeae</taxon>
        <taxon>Carnegiea</taxon>
    </lineage>
</organism>
<dbReference type="Gene3D" id="3.60.10.10">
    <property type="entry name" value="Endonuclease/exonuclease/phosphatase"/>
    <property type="match status" value="1"/>
</dbReference>
<dbReference type="PANTHER" id="PTHR33710">
    <property type="entry name" value="BNAC02G09200D PROTEIN"/>
    <property type="match status" value="1"/>
</dbReference>
<dbReference type="SUPFAM" id="SSF56219">
    <property type="entry name" value="DNase I-like"/>
    <property type="match status" value="1"/>
</dbReference>
<sequence length="343" mass="39956">MLEKSDQYIHCRVTQLQNNKHFHIAYIYGHNHDAQRHPLWEALHHLSTSIQGAWCLLGDFNAILTKDDRIWGNTVTDQHIQEMSNFVVNCEVQEMPSPDRVFINNVWYEEFDFTLAKLLSHGLSDHTPILIQFQVTPKPPPYFQFCDMWSTHKEFLDIVSTGLPNFRSSNIMRLARDYFASQRRQLRQLNRNSFHNLKSQQESAPNTLLQLQQDLQSSPDNESLKYLENEARNKYISILSSSLALIRQQCKVDWIKYGDKNTRFFHARAKQHKMAMYVYSLQDATGTEVEGFDKEQQVDLCKPFTDKDIKDAMFSIPNHKSPDLDGFSSGYFKASWSITGPLV</sequence>
<evidence type="ECO:0000313" key="2">
    <source>
        <dbReference type="Proteomes" id="UP001153076"/>
    </source>
</evidence>
<gene>
    <name evidence="1" type="ORF">Cgig2_007149</name>
</gene>
<dbReference type="InterPro" id="IPR036691">
    <property type="entry name" value="Endo/exonu/phosph_ase_sf"/>
</dbReference>
<reference evidence="1" key="1">
    <citation type="submission" date="2022-04" db="EMBL/GenBank/DDBJ databases">
        <title>Carnegiea gigantea Genome sequencing and assembly v2.</title>
        <authorList>
            <person name="Copetti D."/>
            <person name="Sanderson M.J."/>
            <person name="Burquez A."/>
            <person name="Wojciechowski M.F."/>
        </authorList>
    </citation>
    <scope>NUCLEOTIDE SEQUENCE</scope>
    <source>
        <strain evidence="1">SGP5-SGP5p</strain>
        <tissue evidence="1">Aerial part</tissue>
    </source>
</reference>
<evidence type="ECO:0000313" key="1">
    <source>
        <dbReference type="EMBL" id="KAJ8445673.1"/>
    </source>
</evidence>
<accession>A0A9Q1KLM1</accession>
<dbReference type="AlphaFoldDB" id="A0A9Q1KLM1"/>